<dbReference type="RefSeq" id="WP_030254529.1">
    <property type="nucleotide sequence ID" value="NZ_JBHEZZ010000009.1"/>
</dbReference>
<proteinExistence type="predicted"/>
<reference evidence="1 2" key="1">
    <citation type="submission" date="2024-09" db="EMBL/GenBank/DDBJ databases">
        <authorList>
            <person name="Lee S.D."/>
        </authorList>
    </citation>
    <scope>NUCLEOTIDE SEQUENCE [LARGE SCALE GENOMIC DNA]</scope>
    <source>
        <strain evidence="1 2">N1-5</strain>
    </source>
</reference>
<sequence>MSDAALLSNWTLRFISYPVALERIVHDPDTVKSARLPHVAGLRLMYDPLDAGNPQEPVNQLGGLVAEALGHPHKEEWRGQLGFYVADAAGGPAAMPDSVSKRIEHETAEARRRLGRK</sequence>
<accession>A0ABV6UP38</accession>
<name>A0ABV6UP38_9ACTN</name>
<organism evidence="1 2">
    <name type="scientific">Streptacidiphilus cavernicola</name>
    <dbReference type="NCBI Taxonomy" id="3342716"/>
    <lineage>
        <taxon>Bacteria</taxon>
        <taxon>Bacillati</taxon>
        <taxon>Actinomycetota</taxon>
        <taxon>Actinomycetes</taxon>
        <taxon>Kitasatosporales</taxon>
        <taxon>Streptomycetaceae</taxon>
        <taxon>Streptacidiphilus</taxon>
    </lineage>
</organism>
<gene>
    <name evidence="1" type="ORF">ACEZDJ_18185</name>
</gene>
<dbReference type="EMBL" id="JBHEZZ010000009">
    <property type="protein sequence ID" value="MFC1403222.1"/>
    <property type="molecule type" value="Genomic_DNA"/>
</dbReference>
<comment type="caution">
    <text evidence="1">The sequence shown here is derived from an EMBL/GenBank/DDBJ whole genome shotgun (WGS) entry which is preliminary data.</text>
</comment>
<dbReference type="Proteomes" id="UP001592528">
    <property type="component" value="Unassembled WGS sequence"/>
</dbReference>
<protein>
    <submittedName>
        <fullName evidence="1">Uncharacterized protein</fullName>
    </submittedName>
</protein>
<evidence type="ECO:0000313" key="2">
    <source>
        <dbReference type="Proteomes" id="UP001592528"/>
    </source>
</evidence>
<evidence type="ECO:0000313" key="1">
    <source>
        <dbReference type="EMBL" id="MFC1403222.1"/>
    </source>
</evidence>
<keyword evidence="2" id="KW-1185">Reference proteome</keyword>